<dbReference type="EMBL" id="FUWJ01000012">
    <property type="protein sequence ID" value="SKA35196.1"/>
    <property type="molecule type" value="Genomic_DNA"/>
</dbReference>
<dbReference type="Proteomes" id="UP000190092">
    <property type="component" value="Unassembled WGS sequence"/>
</dbReference>
<keyword evidence="2" id="KW-1185">Reference proteome</keyword>
<dbReference type="Pfam" id="PF13759">
    <property type="entry name" value="2OG-FeII_Oxy_5"/>
    <property type="match status" value="1"/>
</dbReference>
<accession>A0A1T4T444</accession>
<dbReference type="InterPro" id="IPR012668">
    <property type="entry name" value="CHP02466"/>
</dbReference>
<evidence type="ECO:0008006" key="3">
    <source>
        <dbReference type="Google" id="ProtNLM"/>
    </source>
</evidence>
<dbReference type="RefSeq" id="WP_085937370.1">
    <property type="nucleotide sequence ID" value="NZ_FUWJ01000012.1"/>
</dbReference>
<sequence>MIEKQEVQELFPTTIWIVDLKASEAVPFNAHLKTEIEKIISPRPKVPAGSNWQTPQDLHTRPAFADFVKLVEMAARGVARFLQVDQHAMMITGCWANINPPGAYHPTHNHPNNYLSGVYYVAVPEVGSHILFQDPRPAMIMPRPRQFTRVTVNAADAQSKPGRMVLFPSWLRHNVPANDGQSERISIAFNLMFKNFAETLAAPMWDPTAGKEKG</sequence>
<dbReference type="Gene3D" id="2.60.120.620">
    <property type="entry name" value="q2cbj1_9rhob like domain"/>
    <property type="match status" value="1"/>
</dbReference>
<dbReference type="AlphaFoldDB" id="A0A1T4T444"/>
<gene>
    <name evidence="1" type="ORF">SAMN02745126_05652</name>
</gene>
<dbReference type="OrthoDB" id="9783136at2"/>
<protein>
    <recommendedName>
        <fullName evidence="3">2OG-Fe(II) oxygenase superfamily protein</fullName>
    </recommendedName>
</protein>
<evidence type="ECO:0000313" key="2">
    <source>
        <dbReference type="Proteomes" id="UP000190092"/>
    </source>
</evidence>
<name>A0A1T4T444_9HYPH</name>
<reference evidence="2" key="1">
    <citation type="submission" date="2017-02" db="EMBL/GenBank/DDBJ databases">
        <authorList>
            <person name="Varghese N."/>
            <person name="Submissions S."/>
        </authorList>
    </citation>
    <scope>NUCLEOTIDE SEQUENCE [LARGE SCALE GENOMIC DNA]</scope>
    <source>
        <strain evidence="2">ATCC 27094</strain>
    </source>
</reference>
<organism evidence="1 2">
    <name type="scientific">Enhydrobacter aerosaccus</name>
    <dbReference type="NCBI Taxonomy" id="225324"/>
    <lineage>
        <taxon>Bacteria</taxon>
        <taxon>Pseudomonadati</taxon>
        <taxon>Pseudomonadota</taxon>
        <taxon>Alphaproteobacteria</taxon>
        <taxon>Hyphomicrobiales</taxon>
        <taxon>Enhydrobacter</taxon>
    </lineage>
</organism>
<dbReference type="NCBIfam" id="TIGR02466">
    <property type="entry name" value="TIGR02466 family protein"/>
    <property type="match status" value="1"/>
</dbReference>
<proteinExistence type="predicted"/>
<evidence type="ECO:0000313" key="1">
    <source>
        <dbReference type="EMBL" id="SKA35196.1"/>
    </source>
</evidence>
<dbReference type="STRING" id="225324.SAMN02745126_05652"/>